<evidence type="ECO:0000313" key="2">
    <source>
        <dbReference type="EMBL" id="WCR06907.1"/>
    </source>
</evidence>
<accession>A0ABY7SLK7</accession>
<feature type="region of interest" description="Disordered" evidence="1">
    <location>
        <begin position="1"/>
        <end position="25"/>
    </location>
</feature>
<dbReference type="EMBL" id="CP067136">
    <property type="protein sequence ID" value="WCR06907.1"/>
    <property type="molecule type" value="Genomic_DNA"/>
</dbReference>
<dbReference type="RefSeq" id="WP_271883869.1">
    <property type="nucleotide sequence ID" value="NZ_CP067136.1"/>
</dbReference>
<proteinExistence type="predicted"/>
<organism evidence="2 3">
    <name type="scientific">Paracoccus fistulariae</name>
    <dbReference type="NCBI Taxonomy" id="658446"/>
    <lineage>
        <taxon>Bacteria</taxon>
        <taxon>Pseudomonadati</taxon>
        <taxon>Pseudomonadota</taxon>
        <taxon>Alphaproteobacteria</taxon>
        <taxon>Rhodobacterales</taxon>
        <taxon>Paracoccaceae</taxon>
        <taxon>Paracoccus</taxon>
    </lineage>
</organism>
<keyword evidence="3" id="KW-1185">Reference proteome</keyword>
<name>A0ABY7SLK7_9RHOB</name>
<sequence>MKQNDPWSLDAANQPARDEPTTEAQTPTTLEEVLLALDHKAAPVFAVLDGAQFDNLPQELMLGDFVSRPLYLDRGDNNPEQIITAPHMVWLDERPEKVTGRAPQEIIPALMSLIGQRPAAVFWQCPDGADALYKHLRGINMVMYPKAALRDFEEPQPAEADESQKPDTHTLVLFRHADANVLAQTLPAMDSQEIARLYGPATQLTFAPALEWASGRDWWRADRPETPSNPHRGHLRISMETVVRTEGVRLDRNRGRITAYLRRVAPDQTRDLDDATLNAMTGRYMNEARSYGVRSEAGMGRWAYLQLITGEKTGQDRSVHELMTAKEPRISADQRVRLLLQQSAVAIREGKA</sequence>
<evidence type="ECO:0000256" key="1">
    <source>
        <dbReference type="SAM" id="MobiDB-lite"/>
    </source>
</evidence>
<evidence type="ECO:0008006" key="4">
    <source>
        <dbReference type="Google" id="ProtNLM"/>
    </source>
</evidence>
<protein>
    <recommendedName>
        <fullName evidence="4">DUF4123 domain-containing protein</fullName>
    </recommendedName>
</protein>
<reference evidence="2 3" key="1">
    <citation type="submission" date="2021-01" db="EMBL/GenBank/DDBJ databases">
        <title>Biogeographic distribution of Paracoccus.</title>
        <authorList>
            <person name="Hollensteiner J."/>
            <person name="Leineberger J."/>
            <person name="Brinkhoff T."/>
            <person name="Daniel R."/>
        </authorList>
    </citation>
    <scope>NUCLEOTIDE SEQUENCE [LARGE SCALE GENOMIC DNA]</scope>
    <source>
        <strain evidence="2 3">KCTC 22803</strain>
    </source>
</reference>
<evidence type="ECO:0000313" key="3">
    <source>
        <dbReference type="Proteomes" id="UP001219349"/>
    </source>
</evidence>
<gene>
    <name evidence="2" type="ORF">JHX87_15770</name>
</gene>
<dbReference type="Proteomes" id="UP001219349">
    <property type="component" value="Chromosome"/>
</dbReference>